<proteinExistence type="predicted"/>
<dbReference type="Pfam" id="PF08460">
    <property type="entry name" value="SH3_5"/>
    <property type="match status" value="1"/>
</dbReference>
<evidence type="ECO:0000313" key="4">
    <source>
        <dbReference type="Proteomes" id="UP000823963"/>
    </source>
</evidence>
<dbReference type="SUPFAM" id="SSF51445">
    <property type="entry name" value="(Trans)glycosidases"/>
    <property type="match status" value="1"/>
</dbReference>
<dbReference type="InterPro" id="IPR036779">
    <property type="entry name" value="LysM_dom_sf"/>
</dbReference>
<dbReference type="SMART" id="SM00257">
    <property type="entry name" value="LysM"/>
    <property type="match status" value="1"/>
</dbReference>
<dbReference type="SMART" id="SM00287">
    <property type="entry name" value="SH3b"/>
    <property type="match status" value="1"/>
</dbReference>
<dbReference type="InterPro" id="IPR003646">
    <property type="entry name" value="SH3-like_bac-type"/>
</dbReference>
<dbReference type="AlphaFoldDB" id="A0A9D2A9Z3"/>
<dbReference type="InterPro" id="IPR018392">
    <property type="entry name" value="LysM"/>
</dbReference>
<reference evidence="3" key="2">
    <citation type="submission" date="2021-04" db="EMBL/GenBank/DDBJ databases">
        <authorList>
            <person name="Gilroy R."/>
        </authorList>
    </citation>
    <scope>NUCLEOTIDE SEQUENCE</scope>
    <source>
        <strain evidence="3">6627</strain>
    </source>
</reference>
<dbReference type="Proteomes" id="UP000823963">
    <property type="component" value="Unassembled WGS sequence"/>
</dbReference>
<dbReference type="Pfam" id="PF01476">
    <property type="entry name" value="LysM"/>
    <property type="match status" value="1"/>
</dbReference>
<protein>
    <submittedName>
        <fullName evidence="3">SH3 domain-containing protein</fullName>
    </submittedName>
</protein>
<dbReference type="PROSITE" id="PS50943">
    <property type="entry name" value="HTH_CROC1"/>
    <property type="match status" value="1"/>
</dbReference>
<evidence type="ECO:0000313" key="3">
    <source>
        <dbReference type="EMBL" id="HIX02123.1"/>
    </source>
</evidence>
<dbReference type="Gene3D" id="2.30.30.40">
    <property type="entry name" value="SH3 Domains"/>
    <property type="match status" value="1"/>
</dbReference>
<feature type="domain" description="LysM" evidence="2">
    <location>
        <begin position="224"/>
        <end position="268"/>
    </location>
</feature>
<comment type="caution">
    <text evidence="3">The sequence shown here is derived from an EMBL/GenBank/DDBJ whole genome shotgun (WGS) entry which is preliminary data.</text>
</comment>
<name>A0A9D2A9Z3_9LACO</name>
<dbReference type="EMBL" id="DXFP01000048">
    <property type="protein sequence ID" value="HIX02123.1"/>
    <property type="molecule type" value="Genomic_DNA"/>
</dbReference>
<dbReference type="Gene3D" id="3.10.350.10">
    <property type="entry name" value="LysM domain"/>
    <property type="match status" value="1"/>
</dbReference>
<dbReference type="PROSITE" id="PS51782">
    <property type="entry name" value="LYSM"/>
    <property type="match status" value="1"/>
</dbReference>
<dbReference type="Gene3D" id="3.20.20.80">
    <property type="entry name" value="Glycosidases"/>
    <property type="match status" value="1"/>
</dbReference>
<reference evidence="3" key="1">
    <citation type="journal article" date="2021" name="PeerJ">
        <title>Extensive microbial diversity within the chicken gut microbiome revealed by metagenomics and culture.</title>
        <authorList>
            <person name="Gilroy R."/>
            <person name="Ravi A."/>
            <person name="Getino M."/>
            <person name="Pursley I."/>
            <person name="Horton D.L."/>
            <person name="Alikhan N.F."/>
            <person name="Baker D."/>
            <person name="Gharbi K."/>
            <person name="Hall N."/>
            <person name="Watson M."/>
            <person name="Adriaenssens E.M."/>
            <person name="Foster-Nyarko E."/>
            <person name="Jarju S."/>
            <person name="Secka A."/>
            <person name="Antonio M."/>
            <person name="Oren A."/>
            <person name="Chaudhuri R.R."/>
            <person name="La Ragione R."/>
            <person name="Hildebrand F."/>
            <person name="Pallen M.J."/>
        </authorList>
    </citation>
    <scope>NUCLEOTIDE SEQUENCE</scope>
    <source>
        <strain evidence="3">6627</strain>
    </source>
</reference>
<feature type="non-terminal residue" evidence="3">
    <location>
        <position position="1"/>
    </location>
</feature>
<evidence type="ECO:0000259" key="2">
    <source>
        <dbReference type="PROSITE" id="PS51782"/>
    </source>
</evidence>
<dbReference type="CDD" id="cd00118">
    <property type="entry name" value="LysM"/>
    <property type="match status" value="1"/>
</dbReference>
<feature type="domain" description="HTH cro/C1-type" evidence="1">
    <location>
        <begin position="230"/>
        <end position="248"/>
    </location>
</feature>
<organism evidence="3 4">
    <name type="scientific">Candidatus Ligilactobacillus excrementigallinarum</name>
    <dbReference type="NCBI Taxonomy" id="2838641"/>
    <lineage>
        <taxon>Bacteria</taxon>
        <taxon>Bacillati</taxon>
        <taxon>Bacillota</taxon>
        <taxon>Bacilli</taxon>
        <taxon>Lactobacillales</taxon>
        <taxon>Lactobacillaceae</taxon>
        <taxon>Ligilactobacillus</taxon>
    </lineage>
</organism>
<gene>
    <name evidence="3" type="ORF">H9861_05145</name>
</gene>
<dbReference type="InterPro" id="IPR001387">
    <property type="entry name" value="Cro/C1-type_HTH"/>
</dbReference>
<sequence length="268" mass="29761">CADIESSQQRGLSTGENDLCISAMQQIVESAGYRFTVYSMSSWGDSVLPWKDIGWIASYPFNLNRDLFTHGHAWQFRSDQYFNGSYGKFDVSQLYDNFFTGGQNKNAVISNGDTHNVGKNTGKQQNQMNTTKNNANVNTTSDEDYAQNGAFTTNTTLNIRTAPSIDSSIVGSYAPNETLTYDHVYIKGQYVWLRYMSYSGSYHYVCAGIMGGAEYGTRTVNNNHYYTVHSGDTLSSIANRLGVSVSYLVAKNGISNANLIYTGETLKY</sequence>
<accession>A0A9D2A9Z3</accession>
<dbReference type="InterPro" id="IPR017853">
    <property type="entry name" value="GH"/>
</dbReference>
<dbReference type="SUPFAM" id="SSF54106">
    <property type="entry name" value="LysM domain"/>
    <property type="match status" value="1"/>
</dbReference>
<evidence type="ECO:0000259" key="1">
    <source>
        <dbReference type="PROSITE" id="PS50943"/>
    </source>
</evidence>